<evidence type="ECO:0000256" key="1">
    <source>
        <dbReference type="SAM" id="MobiDB-lite"/>
    </source>
</evidence>
<keyword evidence="4" id="KW-1185">Reference proteome</keyword>
<dbReference type="Proteomes" id="UP000030765">
    <property type="component" value="Unassembled WGS sequence"/>
</dbReference>
<dbReference type="EMBL" id="KE524630">
    <property type="protein sequence ID" value="KFB35820.1"/>
    <property type="molecule type" value="Genomic_DNA"/>
</dbReference>
<dbReference type="GO" id="GO:0004527">
    <property type="term" value="F:exonuclease activity"/>
    <property type="evidence" value="ECO:0007669"/>
    <property type="project" value="UniProtKB-KW"/>
</dbReference>
<evidence type="ECO:0000313" key="2">
    <source>
        <dbReference type="EMBL" id="KFB35820.1"/>
    </source>
</evidence>
<dbReference type="EnsemblMetazoa" id="ASIC002748-RA">
    <property type="protein sequence ID" value="ASIC002748-PA"/>
    <property type="gene ID" value="ASIC002748"/>
</dbReference>
<sequence length="108" mass="11314">MPTSTKVHQEPTTVVGDDKSYSGEHCRSQSASPARSESPMVASPAGGHVVPAVANFSVINYGKFGDAFRAELATVPVGKLRLGPCSIPGFFYGDRTRAGTGNQSPRTC</sequence>
<protein>
    <submittedName>
        <fullName evidence="2 3">Exonuclease-like protein</fullName>
    </submittedName>
</protein>
<keyword evidence="2" id="KW-0269">Exonuclease</keyword>
<dbReference type="EMBL" id="ATLV01010989">
    <property type="status" value="NOT_ANNOTATED_CDS"/>
    <property type="molecule type" value="Genomic_DNA"/>
</dbReference>
<dbReference type="AlphaFoldDB" id="A0A084VCX6"/>
<name>A0A084VCX6_ANOSI</name>
<reference evidence="2 4" key="1">
    <citation type="journal article" date="2014" name="BMC Genomics">
        <title>Genome sequence of Anopheles sinensis provides insight into genetics basis of mosquito competence for malaria parasites.</title>
        <authorList>
            <person name="Zhou D."/>
            <person name="Zhang D."/>
            <person name="Ding G."/>
            <person name="Shi L."/>
            <person name="Hou Q."/>
            <person name="Ye Y."/>
            <person name="Xu Y."/>
            <person name="Zhou H."/>
            <person name="Xiong C."/>
            <person name="Li S."/>
            <person name="Yu J."/>
            <person name="Hong S."/>
            <person name="Yu X."/>
            <person name="Zou P."/>
            <person name="Chen C."/>
            <person name="Chang X."/>
            <person name="Wang W."/>
            <person name="Lv Y."/>
            <person name="Sun Y."/>
            <person name="Ma L."/>
            <person name="Shen B."/>
            <person name="Zhu C."/>
        </authorList>
    </citation>
    <scope>NUCLEOTIDE SEQUENCE [LARGE SCALE GENOMIC DNA]</scope>
</reference>
<proteinExistence type="predicted"/>
<gene>
    <name evidence="2" type="ORF">ZHAS_00002748</name>
</gene>
<feature type="region of interest" description="Disordered" evidence="1">
    <location>
        <begin position="1"/>
        <end position="44"/>
    </location>
</feature>
<reference evidence="3" key="2">
    <citation type="submission" date="2020-05" db="UniProtKB">
        <authorList>
            <consortium name="EnsemblMetazoa"/>
        </authorList>
    </citation>
    <scope>IDENTIFICATION</scope>
</reference>
<evidence type="ECO:0000313" key="3">
    <source>
        <dbReference type="EnsemblMetazoa" id="ASIC002748-PA"/>
    </source>
</evidence>
<keyword evidence="2" id="KW-0378">Hydrolase</keyword>
<keyword evidence="2" id="KW-0540">Nuclease</keyword>
<accession>A0A084VCX6</accession>
<organism evidence="2">
    <name type="scientific">Anopheles sinensis</name>
    <name type="common">Mosquito</name>
    <dbReference type="NCBI Taxonomy" id="74873"/>
    <lineage>
        <taxon>Eukaryota</taxon>
        <taxon>Metazoa</taxon>
        <taxon>Ecdysozoa</taxon>
        <taxon>Arthropoda</taxon>
        <taxon>Hexapoda</taxon>
        <taxon>Insecta</taxon>
        <taxon>Pterygota</taxon>
        <taxon>Neoptera</taxon>
        <taxon>Endopterygota</taxon>
        <taxon>Diptera</taxon>
        <taxon>Nematocera</taxon>
        <taxon>Culicoidea</taxon>
        <taxon>Culicidae</taxon>
        <taxon>Anophelinae</taxon>
        <taxon>Anopheles</taxon>
    </lineage>
</organism>
<dbReference type="VEuPathDB" id="VectorBase:ASIC002748"/>
<evidence type="ECO:0000313" key="4">
    <source>
        <dbReference type="Proteomes" id="UP000030765"/>
    </source>
</evidence>
<dbReference type="VEuPathDB" id="VectorBase:ASIS010994"/>
<feature type="compositionally biased region" description="Polar residues" evidence="1">
    <location>
        <begin position="1"/>
        <end position="12"/>
    </location>
</feature>
<feature type="compositionally biased region" description="Basic and acidic residues" evidence="1">
    <location>
        <begin position="16"/>
        <end position="27"/>
    </location>
</feature>